<dbReference type="OrthoDB" id="9780088at2"/>
<dbReference type="NCBIfam" id="NF047713">
    <property type="entry name" value="AllantTportGProt"/>
    <property type="match status" value="1"/>
</dbReference>
<evidence type="ECO:0000256" key="3">
    <source>
        <dbReference type="ARBA" id="ARBA00022692"/>
    </source>
</evidence>
<keyword evidence="5 6" id="KW-0472">Membrane</keyword>
<feature type="transmembrane region" description="Helical" evidence="6">
    <location>
        <begin position="95"/>
        <end position="114"/>
    </location>
</feature>
<proteinExistence type="inferred from homology"/>
<dbReference type="PANTHER" id="PTHR30618">
    <property type="entry name" value="NCS1 FAMILY PURINE/PYRIMIDINE TRANSPORTER"/>
    <property type="match status" value="1"/>
</dbReference>
<evidence type="ECO:0000313" key="7">
    <source>
        <dbReference type="EMBL" id="RSE28510.1"/>
    </source>
</evidence>
<feature type="transmembrane region" description="Helical" evidence="6">
    <location>
        <begin position="270"/>
        <end position="292"/>
    </location>
</feature>
<dbReference type="PANTHER" id="PTHR30618:SF0">
    <property type="entry name" value="PURINE-URACIL PERMEASE NCS1"/>
    <property type="match status" value="1"/>
</dbReference>
<dbReference type="Gene3D" id="1.10.4160.10">
    <property type="entry name" value="Hydantoin permease"/>
    <property type="match status" value="1"/>
</dbReference>
<dbReference type="InterPro" id="IPR045225">
    <property type="entry name" value="Uracil/uridine/allantoin_perm"/>
</dbReference>
<sequence length="489" mass="53134">MENQELKQRELYRSRGYNDDLLPKTEQQRTWRAINYFTLWMGSVHNVPNYVMVGGFFILGLSTLSIMLAIIVSAFFIAFVMVMNGAAGTRYGVPFAMILRASYGIKGALLPGILRGGIAAIMWFGLQCYAGSLAFLILIGKIWPDFLSLGGDFSILGLNLPGLIAFIIFWAVNVMIGFGGGSVLNKFTAILNPCIYIVFGGMAIWAVNLVGITPILEYIPTGVTQNGNSGFLVLVVINAVVAVWAAPAVSASDFTQNAKDFRQQAIGQTLGLVVAYILFAVAGVCIIAGASIHYGVDTWNVLDIVQRWDSLFASFFAVLVILMTTISTNATGNIIPAGYQIAAIAPTKLTYKNGVMIASIISLLICPWKLMENQDSIYLFLDIIGGMLGPVIGVMLAHYYIVMRGNIDLNVLYTKPGDYKFYEHGFNTTAFVVTVIAVIISLGGKFIPLLEPLSRVSWFVGVIVAFGLYALFKGKTPRASIEKKPAGQN</sequence>
<comment type="caution">
    <text evidence="7">The sequence shown here is derived from an EMBL/GenBank/DDBJ whole genome shotgun (WGS) entry which is preliminary data.</text>
</comment>
<name>A0A3R9F998_9ENTR</name>
<dbReference type="RefSeq" id="WP_125291671.1">
    <property type="nucleotide sequence ID" value="NZ_JAPTZM010000003.1"/>
</dbReference>
<reference evidence="7 8" key="1">
    <citation type="submission" date="2018-10" db="EMBL/GenBank/DDBJ databases">
        <title>Transmission dynamics of multidrug resistant bacteria on intensive care unit surfaces.</title>
        <authorList>
            <person name="D'Souza A.W."/>
            <person name="Potter R.F."/>
            <person name="Wallace M."/>
            <person name="Shupe A."/>
            <person name="Patel S."/>
            <person name="Sun S."/>
            <person name="Gul D."/>
            <person name="Kwon J.H."/>
            <person name="Andleeb S."/>
            <person name="Burnham C.-A.D."/>
            <person name="Dantas G."/>
        </authorList>
    </citation>
    <scope>NUCLEOTIDE SEQUENCE [LARGE SCALE GENOMIC DNA]</scope>
    <source>
        <strain evidence="7 8">AS_373</strain>
    </source>
</reference>
<feature type="transmembrane region" description="Helical" evidence="6">
    <location>
        <begin position="196"/>
        <end position="219"/>
    </location>
</feature>
<dbReference type="GO" id="GO:0005886">
    <property type="term" value="C:plasma membrane"/>
    <property type="evidence" value="ECO:0007669"/>
    <property type="project" value="TreeGrafter"/>
</dbReference>
<dbReference type="GO" id="GO:0015205">
    <property type="term" value="F:nucleobase transmembrane transporter activity"/>
    <property type="evidence" value="ECO:0007669"/>
    <property type="project" value="TreeGrafter"/>
</dbReference>
<feature type="transmembrane region" description="Helical" evidence="6">
    <location>
        <begin position="377"/>
        <end position="401"/>
    </location>
</feature>
<dbReference type="AlphaFoldDB" id="A0A3R9F998"/>
<evidence type="ECO:0000256" key="6">
    <source>
        <dbReference type="SAM" id="Phobius"/>
    </source>
</evidence>
<comment type="similarity">
    <text evidence="2">Belongs to the purine-cytosine permease (2.A.39) family.</text>
</comment>
<dbReference type="InterPro" id="IPR012681">
    <property type="entry name" value="NCS1"/>
</dbReference>
<feature type="transmembrane region" description="Helical" evidence="6">
    <location>
        <begin position="50"/>
        <end position="83"/>
    </location>
</feature>
<dbReference type="NCBIfam" id="NF008476">
    <property type="entry name" value="PRK11375.1"/>
    <property type="match status" value="1"/>
</dbReference>
<evidence type="ECO:0000313" key="8">
    <source>
        <dbReference type="Proteomes" id="UP000275331"/>
    </source>
</evidence>
<feature type="transmembrane region" description="Helical" evidence="6">
    <location>
        <begin position="163"/>
        <end position="184"/>
    </location>
</feature>
<protein>
    <submittedName>
        <fullName evidence="7">Putative allantoin permease</fullName>
    </submittedName>
</protein>
<dbReference type="Proteomes" id="UP000275331">
    <property type="component" value="Unassembled WGS sequence"/>
</dbReference>
<evidence type="ECO:0000256" key="1">
    <source>
        <dbReference type="ARBA" id="ARBA00004141"/>
    </source>
</evidence>
<feature type="transmembrane region" description="Helical" evidence="6">
    <location>
        <begin position="231"/>
        <end position="249"/>
    </location>
</feature>
<feature type="transmembrane region" description="Helical" evidence="6">
    <location>
        <begin position="421"/>
        <end position="444"/>
    </location>
</feature>
<gene>
    <name evidence="7" type="ORF">EGT71_03760</name>
</gene>
<feature type="transmembrane region" description="Helical" evidence="6">
    <location>
        <begin position="353"/>
        <end position="371"/>
    </location>
</feature>
<organism evidence="7 8">
    <name type="scientific">Atlantibacter subterraneus</name>
    <dbReference type="NCBI Taxonomy" id="255519"/>
    <lineage>
        <taxon>Bacteria</taxon>
        <taxon>Pseudomonadati</taxon>
        <taxon>Pseudomonadota</taxon>
        <taxon>Gammaproteobacteria</taxon>
        <taxon>Enterobacterales</taxon>
        <taxon>Enterobacteriaceae</taxon>
        <taxon>Atlantibacter</taxon>
    </lineage>
</organism>
<keyword evidence="3 6" id="KW-0812">Transmembrane</keyword>
<feature type="transmembrane region" description="Helical" evidence="6">
    <location>
        <begin position="121"/>
        <end position="143"/>
    </location>
</feature>
<dbReference type="Pfam" id="PF02133">
    <property type="entry name" value="Transp_cyt_pur"/>
    <property type="match status" value="1"/>
</dbReference>
<evidence type="ECO:0000256" key="2">
    <source>
        <dbReference type="ARBA" id="ARBA00008974"/>
    </source>
</evidence>
<comment type="subcellular location">
    <subcellularLocation>
        <location evidence="1">Membrane</location>
        <topology evidence="1">Multi-pass membrane protein</topology>
    </subcellularLocation>
</comment>
<evidence type="ECO:0000256" key="4">
    <source>
        <dbReference type="ARBA" id="ARBA00022989"/>
    </source>
</evidence>
<feature type="transmembrane region" description="Helical" evidence="6">
    <location>
        <begin position="312"/>
        <end position="332"/>
    </location>
</feature>
<dbReference type="InterPro" id="IPR001248">
    <property type="entry name" value="Pur-cyt_permease"/>
</dbReference>
<dbReference type="NCBIfam" id="TIGR00800">
    <property type="entry name" value="ncs1"/>
    <property type="match status" value="1"/>
</dbReference>
<feature type="transmembrane region" description="Helical" evidence="6">
    <location>
        <begin position="456"/>
        <end position="472"/>
    </location>
</feature>
<keyword evidence="4 6" id="KW-1133">Transmembrane helix</keyword>
<dbReference type="EMBL" id="RHXB01000002">
    <property type="protein sequence ID" value="RSE28510.1"/>
    <property type="molecule type" value="Genomic_DNA"/>
</dbReference>
<dbReference type="CDD" id="cd11485">
    <property type="entry name" value="SLC-NCS1sbd_YbbW-like"/>
    <property type="match status" value="1"/>
</dbReference>
<evidence type="ECO:0000256" key="5">
    <source>
        <dbReference type="ARBA" id="ARBA00023136"/>
    </source>
</evidence>
<accession>A0A3R9F998</accession>